<dbReference type="InterPro" id="IPR012340">
    <property type="entry name" value="NA-bd_OB-fold"/>
</dbReference>
<keyword evidence="1" id="KW-0806">Transcription termination</keyword>
<evidence type="ECO:0000259" key="6">
    <source>
        <dbReference type="PROSITE" id="PS50126"/>
    </source>
</evidence>
<evidence type="ECO:0000256" key="4">
    <source>
        <dbReference type="ARBA" id="ARBA00023015"/>
    </source>
</evidence>
<evidence type="ECO:0000313" key="7">
    <source>
        <dbReference type="EMBL" id="GAH96867.1"/>
    </source>
</evidence>
<dbReference type="GO" id="GO:0031564">
    <property type="term" value="P:transcription antitermination"/>
    <property type="evidence" value="ECO:0007669"/>
    <property type="project" value="InterPro"/>
</dbReference>
<proteinExistence type="predicted"/>
<dbReference type="PROSITE" id="PS50126">
    <property type="entry name" value="S1"/>
    <property type="match status" value="1"/>
</dbReference>
<dbReference type="Gene3D" id="3.30.300.20">
    <property type="match status" value="1"/>
</dbReference>
<dbReference type="InterPro" id="IPR025249">
    <property type="entry name" value="TF_NusA_KH_1st"/>
</dbReference>
<dbReference type="SUPFAM" id="SSF50249">
    <property type="entry name" value="Nucleic acid-binding proteins"/>
    <property type="match status" value="1"/>
</dbReference>
<name>X1JS18_9ZZZZ</name>
<protein>
    <recommendedName>
        <fullName evidence="6">S1 motif domain-containing protein</fullName>
    </recommendedName>
</protein>
<comment type="caution">
    <text evidence="7">The sequence shown here is derived from an EMBL/GenBank/DDBJ whole genome shotgun (WGS) entry which is preliminary data.</text>
</comment>
<sequence>HATYEDFARKEGEIVTGTIQFIEPKQIRVALARAEGILPFEEQVPAERYRFGQQLKFYVIEIVHGGRGPQVILSRSHRNLLRRLFELEIPEISNGVVELKAVAREAGYRSKVAAATTQEGIDPVGCCIGPRGLRIQSIMNE</sequence>
<dbReference type="CDD" id="cd04455">
    <property type="entry name" value="S1_NusA"/>
    <property type="match status" value="1"/>
</dbReference>
<dbReference type="PANTHER" id="PTHR22648:SF0">
    <property type="entry name" value="TRANSCRIPTION TERMINATION_ANTITERMINATION PROTEIN NUSA"/>
    <property type="match status" value="1"/>
</dbReference>
<feature type="non-terminal residue" evidence="7">
    <location>
        <position position="141"/>
    </location>
</feature>
<feature type="domain" description="S1 motif" evidence="6">
    <location>
        <begin position="12"/>
        <end position="76"/>
    </location>
</feature>
<dbReference type="InterPro" id="IPR009019">
    <property type="entry name" value="KH_sf_prok-type"/>
</dbReference>
<evidence type="ECO:0000256" key="5">
    <source>
        <dbReference type="ARBA" id="ARBA00023163"/>
    </source>
</evidence>
<dbReference type="InterPro" id="IPR003029">
    <property type="entry name" value="S1_domain"/>
</dbReference>
<dbReference type="GO" id="GO:0006353">
    <property type="term" value="P:DNA-templated transcription termination"/>
    <property type="evidence" value="ECO:0007669"/>
    <property type="project" value="UniProtKB-KW"/>
</dbReference>
<keyword evidence="3" id="KW-0694">RNA-binding</keyword>
<keyword evidence="5" id="KW-0804">Transcription</keyword>
<organism evidence="7">
    <name type="scientific">marine sediment metagenome</name>
    <dbReference type="NCBI Taxonomy" id="412755"/>
    <lineage>
        <taxon>unclassified sequences</taxon>
        <taxon>metagenomes</taxon>
        <taxon>ecological metagenomes</taxon>
    </lineage>
</organism>
<keyword evidence="2" id="KW-0963">Cytoplasm</keyword>
<dbReference type="SUPFAM" id="SSF54814">
    <property type="entry name" value="Prokaryotic type KH domain (KH-domain type II)"/>
    <property type="match status" value="1"/>
</dbReference>
<dbReference type="SMART" id="SM00316">
    <property type="entry name" value="S1"/>
    <property type="match status" value="1"/>
</dbReference>
<gene>
    <name evidence="7" type="ORF">S03H2_69368</name>
</gene>
<accession>X1JS18</accession>
<dbReference type="Pfam" id="PF00575">
    <property type="entry name" value="S1"/>
    <property type="match status" value="1"/>
</dbReference>
<dbReference type="EMBL" id="BARU01045817">
    <property type="protein sequence ID" value="GAH96867.1"/>
    <property type="molecule type" value="Genomic_DNA"/>
</dbReference>
<dbReference type="InterPro" id="IPR030842">
    <property type="entry name" value="TF_NusA_bacterial"/>
</dbReference>
<dbReference type="Gene3D" id="2.40.50.140">
    <property type="entry name" value="Nucleic acid-binding proteins"/>
    <property type="match status" value="1"/>
</dbReference>
<dbReference type="Pfam" id="PF13184">
    <property type="entry name" value="KH_NusA_1st"/>
    <property type="match status" value="1"/>
</dbReference>
<dbReference type="InterPro" id="IPR015946">
    <property type="entry name" value="KH_dom-like_a/b"/>
</dbReference>
<dbReference type="GO" id="GO:0005829">
    <property type="term" value="C:cytosol"/>
    <property type="evidence" value="ECO:0007669"/>
    <property type="project" value="TreeGrafter"/>
</dbReference>
<dbReference type="AlphaFoldDB" id="X1JS18"/>
<evidence type="ECO:0000256" key="3">
    <source>
        <dbReference type="ARBA" id="ARBA00022884"/>
    </source>
</evidence>
<dbReference type="PANTHER" id="PTHR22648">
    <property type="entry name" value="TRANSCRIPTION TERMINATION FACTOR NUSA"/>
    <property type="match status" value="1"/>
</dbReference>
<evidence type="ECO:0000256" key="1">
    <source>
        <dbReference type="ARBA" id="ARBA00022472"/>
    </source>
</evidence>
<keyword evidence="4" id="KW-0805">Transcription regulation</keyword>
<reference evidence="7" key="1">
    <citation type="journal article" date="2014" name="Front. Microbiol.">
        <title>High frequency of phylogenetically diverse reductive dehalogenase-homologous genes in deep subseafloor sedimentary metagenomes.</title>
        <authorList>
            <person name="Kawai M."/>
            <person name="Futagami T."/>
            <person name="Toyoda A."/>
            <person name="Takaki Y."/>
            <person name="Nishi S."/>
            <person name="Hori S."/>
            <person name="Arai W."/>
            <person name="Tsubouchi T."/>
            <person name="Morono Y."/>
            <person name="Uchiyama I."/>
            <person name="Ito T."/>
            <person name="Fujiyama A."/>
            <person name="Inagaki F."/>
            <person name="Takami H."/>
        </authorList>
    </citation>
    <scope>NUCLEOTIDE SEQUENCE</scope>
    <source>
        <strain evidence="7">Expedition CK06-06</strain>
    </source>
</reference>
<evidence type="ECO:0000256" key="2">
    <source>
        <dbReference type="ARBA" id="ARBA00022490"/>
    </source>
</evidence>
<dbReference type="GO" id="GO:0003723">
    <property type="term" value="F:RNA binding"/>
    <property type="evidence" value="ECO:0007669"/>
    <property type="project" value="UniProtKB-KW"/>
</dbReference>
<feature type="non-terminal residue" evidence="7">
    <location>
        <position position="1"/>
    </location>
</feature>